<dbReference type="Proteomes" id="UP001151002">
    <property type="component" value="Unassembled WGS sequence"/>
</dbReference>
<dbReference type="PANTHER" id="PTHR43194:SF2">
    <property type="entry name" value="PEROXISOMAL MEMBRANE PROTEIN LPX1"/>
    <property type="match status" value="1"/>
</dbReference>
<keyword evidence="3" id="KW-1185">Reference proteome</keyword>
<gene>
    <name evidence="2" type="ORF">OWR29_22365</name>
</gene>
<organism evidence="2 3">
    <name type="scientific">Paractinoplanes pyxinae</name>
    <dbReference type="NCBI Taxonomy" id="2997416"/>
    <lineage>
        <taxon>Bacteria</taxon>
        <taxon>Bacillati</taxon>
        <taxon>Actinomycetota</taxon>
        <taxon>Actinomycetes</taxon>
        <taxon>Micromonosporales</taxon>
        <taxon>Micromonosporaceae</taxon>
        <taxon>Paractinoplanes</taxon>
    </lineage>
</organism>
<dbReference type="InterPro" id="IPR050228">
    <property type="entry name" value="Carboxylesterase_BioH"/>
</dbReference>
<evidence type="ECO:0000259" key="1">
    <source>
        <dbReference type="Pfam" id="PF12697"/>
    </source>
</evidence>
<reference evidence="2" key="1">
    <citation type="submission" date="2022-11" db="EMBL/GenBank/DDBJ databases">
        <authorList>
            <person name="Somphong A."/>
            <person name="Phongsopitanun W."/>
        </authorList>
    </citation>
    <scope>NUCLEOTIDE SEQUENCE</scope>
    <source>
        <strain evidence="2">Pm04-4</strain>
    </source>
</reference>
<comment type="caution">
    <text evidence="2">The sequence shown here is derived from an EMBL/GenBank/DDBJ whole genome shotgun (WGS) entry which is preliminary data.</text>
</comment>
<dbReference type="GO" id="GO:0016787">
    <property type="term" value="F:hydrolase activity"/>
    <property type="evidence" value="ECO:0007669"/>
    <property type="project" value="UniProtKB-KW"/>
</dbReference>
<proteinExistence type="predicted"/>
<sequence>MKTKTATDIRYRTYGSGGPKIVLLHGGMQTSRNFTRLAGELATTFTVYVPDRRGRGYSGPAGDGYGLRTEIDDLAAVLDETGAGNVFGLSSGAVIALQAALELAAIRRLALYEPPVPHDGTNPVAWRPRFEKELAAGRTAAAFVTTLKGTGDLRFAPRAVLTPLVRLGMRLDARENRPADYTPFGRLVPTMRQDATVVEESAGPLTRFCAVEAETLLLGGERSPAYLKKVLNGLEPVLPHVRRVTLSGVGHLAADNRGKPELVAAELRKFFR</sequence>
<evidence type="ECO:0000313" key="3">
    <source>
        <dbReference type="Proteomes" id="UP001151002"/>
    </source>
</evidence>
<name>A0ABT4B2M3_9ACTN</name>
<feature type="domain" description="AB hydrolase-1" evidence="1">
    <location>
        <begin position="21"/>
        <end position="264"/>
    </location>
</feature>
<protein>
    <submittedName>
        <fullName evidence="2">Alpha/beta hydrolase</fullName>
    </submittedName>
</protein>
<keyword evidence="2" id="KW-0378">Hydrolase</keyword>
<accession>A0ABT4B2M3</accession>
<evidence type="ECO:0000313" key="2">
    <source>
        <dbReference type="EMBL" id="MCY1140752.1"/>
    </source>
</evidence>
<dbReference type="Pfam" id="PF12697">
    <property type="entry name" value="Abhydrolase_6"/>
    <property type="match status" value="1"/>
</dbReference>
<dbReference type="SUPFAM" id="SSF53474">
    <property type="entry name" value="alpha/beta-Hydrolases"/>
    <property type="match status" value="1"/>
</dbReference>
<dbReference type="InterPro" id="IPR029058">
    <property type="entry name" value="AB_hydrolase_fold"/>
</dbReference>
<dbReference type="PANTHER" id="PTHR43194">
    <property type="entry name" value="HYDROLASE ALPHA/BETA FOLD FAMILY"/>
    <property type="match status" value="1"/>
</dbReference>
<dbReference type="Gene3D" id="3.40.50.1820">
    <property type="entry name" value="alpha/beta hydrolase"/>
    <property type="match status" value="1"/>
</dbReference>
<dbReference type="EMBL" id="JAPNTZ010000007">
    <property type="protein sequence ID" value="MCY1140752.1"/>
    <property type="molecule type" value="Genomic_DNA"/>
</dbReference>
<dbReference type="RefSeq" id="WP_267565019.1">
    <property type="nucleotide sequence ID" value="NZ_JAPNTZ010000007.1"/>
</dbReference>
<dbReference type="InterPro" id="IPR000073">
    <property type="entry name" value="AB_hydrolase_1"/>
</dbReference>